<reference evidence="1 2" key="1">
    <citation type="submission" date="2019-12" db="EMBL/GenBank/DDBJ databases">
        <title>Novel species isolated from a subtropical stream in China.</title>
        <authorList>
            <person name="Lu H."/>
        </authorList>
    </citation>
    <scope>NUCLEOTIDE SEQUENCE [LARGE SCALE GENOMIC DNA]</scope>
    <source>
        <strain evidence="1 2">DS3</strain>
    </source>
</reference>
<sequence>MGAKTWMLMYAEGDPAEILRSRPVLDRAASEALLAQLFPGKRYKAADDLTLAQACPSGRNILVGCFPGLSIVAADELAIDTPSQLDQRFLDIAAGRTVYLHIMYSVVDWFAYAIWKDGKWQRSLSVAPDGGVLEELGERRPFEAAYWAGAYPAIDPDDDEPSTYPLPFHPLDLGEAALEALFGYQLEGDNGPSLLDPESIPLMAFKPVSWWRFW</sequence>
<gene>
    <name evidence="1" type="ORF">GTP41_09270</name>
</gene>
<evidence type="ECO:0000313" key="2">
    <source>
        <dbReference type="Proteomes" id="UP000448575"/>
    </source>
</evidence>
<keyword evidence="2" id="KW-1185">Reference proteome</keyword>
<organism evidence="1 2">
    <name type="scientific">Pseudoduganella guangdongensis</name>
    <dbReference type="NCBI Taxonomy" id="2692179"/>
    <lineage>
        <taxon>Bacteria</taxon>
        <taxon>Pseudomonadati</taxon>
        <taxon>Pseudomonadota</taxon>
        <taxon>Betaproteobacteria</taxon>
        <taxon>Burkholderiales</taxon>
        <taxon>Oxalobacteraceae</taxon>
        <taxon>Telluria group</taxon>
        <taxon>Pseudoduganella</taxon>
    </lineage>
</organism>
<evidence type="ECO:0000313" key="1">
    <source>
        <dbReference type="EMBL" id="MYN02289.1"/>
    </source>
</evidence>
<dbReference type="InterPro" id="IPR053847">
    <property type="entry name" value="DUF6928"/>
</dbReference>
<dbReference type="Pfam" id="PF21997">
    <property type="entry name" value="DUF6928"/>
    <property type="match status" value="1"/>
</dbReference>
<proteinExistence type="predicted"/>
<protein>
    <submittedName>
        <fullName evidence="1">Uncharacterized protein</fullName>
    </submittedName>
</protein>
<accession>A0A6N9HFX2</accession>
<name>A0A6N9HFX2_9BURK</name>
<dbReference type="EMBL" id="WWCJ01000005">
    <property type="protein sequence ID" value="MYN02289.1"/>
    <property type="molecule type" value="Genomic_DNA"/>
</dbReference>
<dbReference type="AlphaFoldDB" id="A0A6N9HFX2"/>
<dbReference type="RefSeq" id="WP_161025277.1">
    <property type="nucleotide sequence ID" value="NZ_WWCJ01000005.1"/>
</dbReference>
<comment type="caution">
    <text evidence="1">The sequence shown here is derived from an EMBL/GenBank/DDBJ whole genome shotgun (WGS) entry which is preliminary data.</text>
</comment>
<dbReference type="Proteomes" id="UP000448575">
    <property type="component" value="Unassembled WGS sequence"/>
</dbReference>